<proteinExistence type="predicted"/>
<dbReference type="InterPro" id="IPR035396">
    <property type="entry name" value="Bac_rhamnosid6H"/>
</dbReference>
<dbReference type="AlphaFoldDB" id="A0A6A6CH92"/>
<dbReference type="Gene3D" id="2.60.120.260">
    <property type="entry name" value="Galactose-binding domain-like"/>
    <property type="match status" value="1"/>
</dbReference>
<dbReference type="InterPro" id="IPR012341">
    <property type="entry name" value="6hp_glycosidase-like_sf"/>
</dbReference>
<name>A0A6A6CH92_ZASCE</name>
<evidence type="ECO:0000313" key="2">
    <source>
        <dbReference type="EMBL" id="KAF2166607.1"/>
    </source>
</evidence>
<dbReference type="GO" id="GO:0005975">
    <property type="term" value="P:carbohydrate metabolic process"/>
    <property type="evidence" value="ECO:0007669"/>
    <property type="project" value="InterPro"/>
</dbReference>
<gene>
    <name evidence="2" type="ORF">M409DRAFT_66610</name>
</gene>
<protein>
    <submittedName>
        <fullName evidence="2">Glycoside hydrolase family 78 protein</fullName>
    </submittedName>
</protein>
<dbReference type="PANTHER" id="PTHR34987:SF2">
    <property type="entry name" value="B, PUTATIVE (AFU_ORTHOLOGUE AFUA_7G05040)-RELATED"/>
    <property type="match status" value="1"/>
</dbReference>
<dbReference type="GO" id="GO:0016787">
    <property type="term" value="F:hydrolase activity"/>
    <property type="evidence" value="ECO:0007669"/>
    <property type="project" value="UniProtKB-KW"/>
</dbReference>
<feature type="domain" description="Alpha-L-rhamnosidase six-hairpin glycosidase" evidence="1">
    <location>
        <begin position="379"/>
        <end position="704"/>
    </location>
</feature>
<evidence type="ECO:0000259" key="1">
    <source>
        <dbReference type="Pfam" id="PF17389"/>
    </source>
</evidence>
<sequence length="807" mass="91870">MNSSQQKVIAQLNSNWIWVPDWVDSCTENTAGRIVAFIRHIQLPSIPKTGVLHISADTRYKLFINNQRVSIGPSRGSPYLWYYDRLDIAGHLREGRNEIRVEVLRYFAANRAAMPFGRTNFPGLTIYGAIDAGGQELKITSGDVREWRAQVHDEIAFPTGIIDDGFLHIYERVSVQPSKGAVTPVAYSFKTLNGDLLPWRLQPRVIPMPEESPATFGSIRRCESHQPIDGWLQHFLNGNALQLDAGSTHSIDLQADVHSTAFVRWQFRSTAESSLHIKIIYSEGFELEPRSYPFFRSKGDRLQSENGHILGPFDEVDLIVKPGQDVNYQPFWFRTFRIIRIEIAVGPAPVELVSFTATQTNYSLQVKATWEQPHAPETSQMWDVSIRTLQNCMFDGYSDCPFYEQLQYSMDSRAVGLFHYLLSGDDRLMRQAITHFASSTTVEGLPQSRFPSHVNQLIAAFPLYWILEICDHHLYFGDIAFTRSMMPRIDGVLEFFRRYTDERGLVSGLPDDLWQFVDWVTTWHATDEHPDKGVPTSGRKTNCHTYFSMVLAYVLREAASLAVQIGRPGFAEEYNGRAQSLCKAVRKHCYDGSYFTDSTADVADDLSYSQHCQVWAILSGAASREDYSRLTKDAFSGNSPINFSKCSYMMRFYALRAFAMAGDHVYEQQWKTTWDPWKKMLQNNLTTWEEDDVRQRSDCHAWGSLPIYEFCTELAGVKVLAPGATKILFKPRLRLAPEIRARICLGKDNLATVQWKQSPDGQSMEVGLKLQKAIEIDSQLPGGGIVEYGTTDNLSLWWKIDKPVEQS</sequence>
<dbReference type="GeneID" id="54570282"/>
<dbReference type="InterPro" id="IPR008928">
    <property type="entry name" value="6-hairpin_glycosidase_sf"/>
</dbReference>
<dbReference type="Proteomes" id="UP000799537">
    <property type="component" value="Unassembled WGS sequence"/>
</dbReference>
<dbReference type="PANTHER" id="PTHR34987">
    <property type="entry name" value="C, PUTATIVE (AFU_ORTHOLOGUE AFUA_3G02880)-RELATED"/>
    <property type="match status" value="1"/>
</dbReference>
<accession>A0A6A6CH92</accession>
<keyword evidence="2" id="KW-0378">Hydrolase</keyword>
<organism evidence="2 3">
    <name type="scientific">Zasmidium cellare ATCC 36951</name>
    <dbReference type="NCBI Taxonomy" id="1080233"/>
    <lineage>
        <taxon>Eukaryota</taxon>
        <taxon>Fungi</taxon>
        <taxon>Dikarya</taxon>
        <taxon>Ascomycota</taxon>
        <taxon>Pezizomycotina</taxon>
        <taxon>Dothideomycetes</taxon>
        <taxon>Dothideomycetidae</taxon>
        <taxon>Mycosphaerellales</taxon>
        <taxon>Mycosphaerellaceae</taxon>
        <taxon>Zasmidium</taxon>
    </lineage>
</organism>
<dbReference type="Gene3D" id="2.60.420.10">
    <property type="entry name" value="Maltose phosphorylase, domain 3"/>
    <property type="match status" value="1"/>
</dbReference>
<dbReference type="Pfam" id="PF17389">
    <property type="entry name" value="Bac_rhamnosid6H"/>
    <property type="match status" value="1"/>
</dbReference>
<keyword evidence="3" id="KW-1185">Reference proteome</keyword>
<evidence type="ECO:0000313" key="3">
    <source>
        <dbReference type="Proteomes" id="UP000799537"/>
    </source>
</evidence>
<dbReference type="EMBL" id="ML993596">
    <property type="protein sequence ID" value="KAF2166607.1"/>
    <property type="molecule type" value="Genomic_DNA"/>
</dbReference>
<dbReference type="SUPFAM" id="SSF48208">
    <property type="entry name" value="Six-hairpin glycosidases"/>
    <property type="match status" value="1"/>
</dbReference>
<dbReference type="Gene3D" id="1.50.10.10">
    <property type="match status" value="1"/>
</dbReference>
<dbReference type="RefSeq" id="XP_033667496.1">
    <property type="nucleotide sequence ID" value="XM_033817010.1"/>
</dbReference>
<dbReference type="OrthoDB" id="6503935at2759"/>
<reference evidence="2" key="1">
    <citation type="journal article" date="2020" name="Stud. Mycol.">
        <title>101 Dothideomycetes genomes: a test case for predicting lifestyles and emergence of pathogens.</title>
        <authorList>
            <person name="Haridas S."/>
            <person name="Albert R."/>
            <person name="Binder M."/>
            <person name="Bloem J."/>
            <person name="Labutti K."/>
            <person name="Salamov A."/>
            <person name="Andreopoulos B."/>
            <person name="Baker S."/>
            <person name="Barry K."/>
            <person name="Bills G."/>
            <person name="Bluhm B."/>
            <person name="Cannon C."/>
            <person name="Castanera R."/>
            <person name="Culley D."/>
            <person name="Daum C."/>
            <person name="Ezra D."/>
            <person name="Gonzalez J."/>
            <person name="Henrissat B."/>
            <person name="Kuo A."/>
            <person name="Liang C."/>
            <person name="Lipzen A."/>
            <person name="Lutzoni F."/>
            <person name="Magnuson J."/>
            <person name="Mondo S."/>
            <person name="Nolan M."/>
            <person name="Ohm R."/>
            <person name="Pangilinan J."/>
            <person name="Park H.-J."/>
            <person name="Ramirez L."/>
            <person name="Alfaro M."/>
            <person name="Sun H."/>
            <person name="Tritt A."/>
            <person name="Yoshinaga Y."/>
            <person name="Zwiers L.-H."/>
            <person name="Turgeon B."/>
            <person name="Goodwin S."/>
            <person name="Spatafora J."/>
            <person name="Crous P."/>
            <person name="Grigoriev I."/>
        </authorList>
    </citation>
    <scope>NUCLEOTIDE SEQUENCE</scope>
    <source>
        <strain evidence="2">ATCC 36951</strain>
    </source>
</reference>